<dbReference type="OrthoDB" id="3460651at2"/>
<keyword evidence="3" id="KW-0804">Transcription</keyword>
<dbReference type="EMBL" id="CP001821">
    <property type="protein sequence ID" value="ACZ32343.1"/>
    <property type="molecule type" value="Genomic_DNA"/>
</dbReference>
<reference evidence="6" key="1">
    <citation type="submission" date="2009-11" db="EMBL/GenBank/DDBJ databases">
        <title>The complete chromosome of Xylanimonas cellulosilytica DSM 15894.</title>
        <authorList>
            <consortium name="US DOE Joint Genome Institute (JGI-PGF)"/>
            <person name="Lucas S."/>
            <person name="Copeland A."/>
            <person name="Lapidus A."/>
            <person name="Glavina del Rio T."/>
            <person name="Dalin E."/>
            <person name="Tice H."/>
            <person name="Bruce D."/>
            <person name="Goodwin L."/>
            <person name="Pitluck S."/>
            <person name="Kyrpides N."/>
            <person name="Mavromatis K."/>
            <person name="Ivanova N."/>
            <person name="Mikhailova N."/>
            <person name="Foster B."/>
            <person name="Clum A."/>
            <person name="Brettin T."/>
            <person name="Detter J.C."/>
            <person name="Han C."/>
            <person name="Larimer F."/>
            <person name="Land M."/>
            <person name="Hauser L."/>
            <person name="Markowitz V."/>
            <person name="Cheng J.F."/>
            <person name="Hugenholtz P."/>
            <person name="Woyke T."/>
            <person name="Wu D."/>
            <person name="Gehrich-Schroeter G."/>
            <person name="Schneider S."/>
            <person name="Pukall S.R."/>
            <person name="Klenk H.P."/>
            <person name="Eisen J.A."/>
        </authorList>
    </citation>
    <scope>NUCLEOTIDE SEQUENCE [LARGE SCALE GENOMIC DNA]</scope>
    <source>
        <strain evidence="6">DSM 15894 / CECT 5975 / LMG 20990 / XIL07</strain>
    </source>
</reference>
<dbReference type="InterPro" id="IPR051011">
    <property type="entry name" value="Metal_resp_trans_reg"/>
</dbReference>
<proteinExistence type="predicted"/>
<dbReference type="PANTHER" id="PTHR43132">
    <property type="entry name" value="ARSENICAL RESISTANCE OPERON REPRESSOR ARSR-RELATED"/>
    <property type="match status" value="1"/>
</dbReference>
<dbReference type="Proteomes" id="UP000002255">
    <property type="component" value="Chromosome"/>
</dbReference>
<dbReference type="Gene3D" id="1.10.10.10">
    <property type="entry name" value="Winged helix-like DNA-binding domain superfamily/Winged helix DNA-binding domain"/>
    <property type="match status" value="1"/>
</dbReference>
<dbReference type="AlphaFoldDB" id="D1BRS7"/>
<dbReference type="RefSeq" id="WP_012880083.1">
    <property type="nucleotide sequence ID" value="NC_013530.1"/>
</dbReference>
<dbReference type="InterPro" id="IPR036388">
    <property type="entry name" value="WH-like_DNA-bd_sf"/>
</dbReference>
<dbReference type="HOGENOM" id="CLU_063235_0_0_11"/>
<dbReference type="PANTHER" id="PTHR43132:SF6">
    <property type="entry name" value="HTH-TYPE TRANSCRIPTIONAL REPRESSOR CZRA"/>
    <property type="match status" value="1"/>
</dbReference>
<gene>
    <name evidence="5" type="ordered locus">Xcel_3343</name>
</gene>
<evidence type="ECO:0000259" key="4">
    <source>
        <dbReference type="SMART" id="SM00418"/>
    </source>
</evidence>
<dbReference type="eggNOG" id="COG0640">
    <property type="taxonomic scope" value="Bacteria"/>
</dbReference>
<evidence type="ECO:0000256" key="2">
    <source>
        <dbReference type="ARBA" id="ARBA00023125"/>
    </source>
</evidence>
<dbReference type="SMART" id="SM00418">
    <property type="entry name" value="HTH_ARSR"/>
    <property type="match status" value="1"/>
</dbReference>
<name>D1BRS7_XYLCX</name>
<dbReference type="InterPro" id="IPR011991">
    <property type="entry name" value="ArsR-like_HTH"/>
</dbReference>
<evidence type="ECO:0000256" key="3">
    <source>
        <dbReference type="ARBA" id="ARBA00023163"/>
    </source>
</evidence>
<protein>
    <submittedName>
        <fullName evidence="5">Transcriptional regulator, ArsR family</fullName>
    </submittedName>
</protein>
<accession>D1BRS7</accession>
<dbReference type="Pfam" id="PF12840">
    <property type="entry name" value="HTH_20"/>
    <property type="match status" value="1"/>
</dbReference>
<dbReference type="KEGG" id="xce:Xcel_3343"/>
<evidence type="ECO:0000256" key="1">
    <source>
        <dbReference type="ARBA" id="ARBA00023015"/>
    </source>
</evidence>
<reference evidence="5 6" key="2">
    <citation type="journal article" date="2010" name="Stand. Genomic Sci.">
        <title>Complete genome sequence of Xylanimonas cellulosilytica type strain (XIL07).</title>
        <authorList>
            <person name="Foster B."/>
            <person name="Pukall R."/>
            <person name="Abt B."/>
            <person name="Nolan M."/>
            <person name="Glavina Del Rio T."/>
            <person name="Chen F."/>
            <person name="Lucas S."/>
            <person name="Tice H."/>
            <person name="Pitluck S."/>
            <person name="Cheng J.-F."/>
            <person name="Chertkov O."/>
            <person name="Brettin T."/>
            <person name="Han C."/>
            <person name="Detter J.C."/>
            <person name="Bruce D."/>
            <person name="Goodwin L."/>
            <person name="Ivanova N."/>
            <person name="Mavromatis K."/>
            <person name="Pati A."/>
            <person name="Mikhailova N."/>
            <person name="Chen A."/>
            <person name="Palaniappan K."/>
            <person name="Land M."/>
            <person name="Hauser L."/>
            <person name="Chang Y.-J."/>
            <person name="Jeffries C.D."/>
            <person name="Chain P."/>
            <person name="Rohde M."/>
            <person name="Goeker M."/>
            <person name="Bristow J."/>
            <person name="Eisen J.A."/>
            <person name="Markowitz V."/>
            <person name="Hugenholtz P."/>
            <person name="Kyrpides N.C."/>
            <person name="Klenk H.-P."/>
            <person name="Lapidus A."/>
        </authorList>
    </citation>
    <scope>NUCLEOTIDE SEQUENCE [LARGE SCALE GENOMIC DNA]</scope>
    <source>
        <strain evidence="6">DSM 15894 / CECT 5975 / LMG 20990 / XIL07</strain>
    </source>
</reference>
<evidence type="ECO:0000313" key="6">
    <source>
        <dbReference type="Proteomes" id="UP000002255"/>
    </source>
</evidence>
<dbReference type="GO" id="GO:0003677">
    <property type="term" value="F:DNA binding"/>
    <property type="evidence" value="ECO:0007669"/>
    <property type="project" value="UniProtKB-KW"/>
</dbReference>
<dbReference type="SUPFAM" id="SSF46785">
    <property type="entry name" value="Winged helix' DNA-binding domain"/>
    <property type="match status" value="1"/>
</dbReference>
<dbReference type="STRING" id="446471.Xcel_3343"/>
<keyword evidence="2" id="KW-0238">DNA-binding</keyword>
<dbReference type="InterPro" id="IPR001845">
    <property type="entry name" value="HTH_ArsR_DNA-bd_dom"/>
</dbReference>
<keyword evidence="6" id="KW-1185">Reference proteome</keyword>
<feature type="domain" description="HTH arsR-type" evidence="4">
    <location>
        <begin position="252"/>
        <end position="323"/>
    </location>
</feature>
<organism evidence="5 6">
    <name type="scientific">Xylanimonas cellulosilytica (strain DSM 15894 / JCM 12276 / CECT 5975 / KCTC 9989 / LMG 20990 / NBRC 107835 / XIL07)</name>
    <dbReference type="NCBI Taxonomy" id="446471"/>
    <lineage>
        <taxon>Bacteria</taxon>
        <taxon>Bacillati</taxon>
        <taxon>Actinomycetota</taxon>
        <taxon>Actinomycetes</taxon>
        <taxon>Micrococcales</taxon>
        <taxon>Promicromonosporaceae</taxon>
        <taxon>Xylanimonas</taxon>
    </lineage>
</organism>
<sequence>MDQKVEFRLTPGDAQAVRFGISPGHELVHAIRALARPVDHPLQWAWLRASRDRAPRPAFTLLRLVVGESGYLPDFLTPPAGWTASADDERERIAAADPDRVTVDLGKRAARTAGAESRTLAELAQHPAEALRAVVEAWQTCWEALLAPWWPRIERVLQADVNARSRRAALEGVGAMAAGLHHDVGWSADTVTVRLTAHDEVVDCGGRGLLLVPSVFADRCFVLTEAPSVPSIFYPALGVTAEWADGSARRADALAAVVGSGRASLLHVLATPSSTTEAARAAGLAISTASHHLGALRAAGLVDSRRDGARVEHVRTPLGEALVRG</sequence>
<dbReference type="GO" id="GO:0003700">
    <property type="term" value="F:DNA-binding transcription factor activity"/>
    <property type="evidence" value="ECO:0007669"/>
    <property type="project" value="InterPro"/>
</dbReference>
<dbReference type="CDD" id="cd00090">
    <property type="entry name" value="HTH_ARSR"/>
    <property type="match status" value="1"/>
</dbReference>
<keyword evidence="1" id="KW-0805">Transcription regulation</keyword>
<dbReference type="InterPro" id="IPR036390">
    <property type="entry name" value="WH_DNA-bd_sf"/>
</dbReference>
<evidence type="ECO:0000313" key="5">
    <source>
        <dbReference type="EMBL" id="ACZ32343.1"/>
    </source>
</evidence>